<evidence type="ECO:0000313" key="11">
    <source>
        <dbReference type="Proteomes" id="UP000507470"/>
    </source>
</evidence>
<keyword evidence="4 9" id="KW-1133">Transmembrane helix</keyword>
<keyword evidence="3 9" id="KW-0812">Transmembrane</keyword>
<name>A0A6J8A7Y2_MYTCO</name>
<dbReference type="PANTHER" id="PTHR17613:SF14">
    <property type="entry name" value="DEMENTIN, ISOFORM H"/>
    <property type="match status" value="1"/>
</dbReference>
<accession>A0A6J8A7Y2</accession>
<dbReference type="OrthoDB" id="1323at2759"/>
<feature type="region of interest" description="Disordered" evidence="8">
    <location>
        <begin position="124"/>
        <end position="216"/>
    </location>
</feature>
<comment type="subcellular location">
    <subcellularLocation>
        <location evidence="1">Membrane</location>
    </subcellularLocation>
</comment>
<dbReference type="InterPro" id="IPR019394">
    <property type="entry name" value="TEX28/TMCC"/>
</dbReference>
<keyword evidence="6 9" id="KW-0472">Membrane</keyword>
<feature type="region of interest" description="Disordered" evidence="8">
    <location>
        <begin position="432"/>
        <end position="455"/>
    </location>
</feature>
<dbReference type="EMBL" id="CACVKT020000721">
    <property type="protein sequence ID" value="CAC5361965.1"/>
    <property type="molecule type" value="Genomic_DNA"/>
</dbReference>
<evidence type="ECO:0000256" key="7">
    <source>
        <dbReference type="SAM" id="Coils"/>
    </source>
</evidence>
<keyword evidence="11" id="KW-1185">Reference proteome</keyword>
<evidence type="ECO:0000256" key="1">
    <source>
        <dbReference type="ARBA" id="ARBA00004370"/>
    </source>
</evidence>
<dbReference type="PANTHER" id="PTHR17613">
    <property type="entry name" value="CEREBRAL PROTEIN-11-RELATED"/>
    <property type="match status" value="1"/>
</dbReference>
<dbReference type="GO" id="GO:0016020">
    <property type="term" value="C:membrane"/>
    <property type="evidence" value="ECO:0007669"/>
    <property type="project" value="UniProtKB-SubCell"/>
</dbReference>
<evidence type="ECO:0000256" key="9">
    <source>
        <dbReference type="SAM" id="Phobius"/>
    </source>
</evidence>
<feature type="transmembrane region" description="Helical" evidence="9">
    <location>
        <begin position="630"/>
        <end position="646"/>
    </location>
</feature>
<dbReference type="GO" id="GO:0012505">
    <property type="term" value="C:endomembrane system"/>
    <property type="evidence" value="ECO:0007669"/>
    <property type="project" value="TreeGrafter"/>
</dbReference>
<keyword evidence="5 7" id="KW-0175">Coiled coil</keyword>
<evidence type="ECO:0000256" key="5">
    <source>
        <dbReference type="ARBA" id="ARBA00023054"/>
    </source>
</evidence>
<dbReference type="AlphaFoldDB" id="A0A6J8A7Y2"/>
<gene>
    <name evidence="10" type="ORF">MCOR_3892</name>
</gene>
<feature type="coiled-coil region" evidence="7">
    <location>
        <begin position="502"/>
        <end position="547"/>
    </location>
</feature>
<comment type="similarity">
    <text evidence="2">Belongs to the TEX28 family.</text>
</comment>
<evidence type="ECO:0000256" key="2">
    <source>
        <dbReference type="ARBA" id="ARBA00008108"/>
    </source>
</evidence>
<reference evidence="10 11" key="1">
    <citation type="submission" date="2020-06" db="EMBL/GenBank/DDBJ databases">
        <authorList>
            <person name="Li R."/>
            <person name="Bekaert M."/>
        </authorList>
    </citation>
    <scope>NUCLEOTIDE SEQUENCE [LARGE SCALE GENOMIC DNA]</scope>
    <source>
        <strain evidence="11">wild</strain>
    </source>
</reference>
<protein>
    <submittedName>
        <fullName evidence="10">Transmembrane and coiled-coil domains protein 1</fullName>
    </submittedName>
</protein>
<evidence type="ECO:0000256" key="3">
    <source>
        <dbReference type="ARBA" id="ARBA00022692"/>
    </source>
</evidence>
<evidence type="ECO:0000256" key="6">
    <source>
        <dbReference type="ARBA" id="ARBA00023136"/>
    </source>
</evidence>
<sequence length="670" mass="75357">MLGTVMRIEKEPYMENEDLIPGRDHNQNLNRSQSLKVRSRSSPHHHNRLGLTVDIPNNVDVQNNNSNVATSPNVSKPTSPLRFVGQLLHLGNRPQNNIVMNVERLLRRGSLPVFRKKSDASKIPALKALTKKSTTPKSPNLAKKRQTSPDNGVPTPKTNLTTLSVTAPSDEMVHRSTEDLESEEVSSRDNGSSGEGALDECDGQTEGTISDVERTKHAKEVLQAKINKTMDNIKAEQAVKEEHVNEYLRLASNADKQQLQRIKTIFEKKNQKSTQTISALTKKVENYHKRMNDLDTYGFTGHKQARERLRDLGQGFNKFYGFTGHKQARERLRDLGQGFKGVGANIVDGITGFSGGVVGNIKGAKDHIKSKPGQLAHMIKNKFGSADNINQLKTSIEDTSIPEGEIKNQTSTLPARYEYNFKFSDDDNSSVTSGSVGLYHNSPQSASQHTSQQLPVTQQSINLEPILQELQKSHEANKAIQESVQQLSDDFETYKITAQSDISMLKTLLEEERYRVERLEVQINDMTELQQHEIQNLRQDITGMEEKTEYRLDERTSDIHDMLENCTTRITKMELQQQQQQIISMEMVENVTFRTLLTKLLNVVLAILAVILVFVSTLANCLAPFIANRTRVLSTTVLIVSIVMMLRNWDGISNLIGSIFNFLSSLFPQR</sequence>
<dbReference type="Pfam" id="PF10267">
    <property type="entry name" value="Tmemb_cc2"/>
    <property type="match status" value="1"/>
</dbReference>
<evidence type="ECO:0000256" key="4">
    <source>
        <dbReference type="ARBA" id="ARBA00022989"/>
    </source>
</evidence>
<feature type="compositionally biased region" description="Polar residues" evidence="8">
    <location>
        <begin position="156"/>
        <end position="167"/>
    </location>
</feature>
<organism evidence="10 11">
    <name type="scientific">Mytilus coruscus</name>
    <name type="common">Sea mussel</name>
    <dbReference type="NCBI Taxonomy" id="42192"/>
    <lineage>
        <taxon>Eukaryota</taxon>
        <taxon>Metazoa</taxon>
        <taxon>Spiralia</taxon>
        <taxon>Lophotrochozoa</taxon>
        <taxon>Mollusca</taxon>
        <taxon>Bivalvia</taxon>
        <taxon>Autobranchia</taxon>
        <taxon>Pteriomorphia</taxon>
        <taxon>Mytilida</taxon>
        <taxon>Mytiloidea</taxon>
        <taxon>Mytilidae</taxon>
        <taxon>Mytilinae</taxon>
        <taxon>Mytilus</taxon>
    </lineage>
</organism>
<dbReference type="Proteomes" id="UP000507470">
    <property type="component" value="Unassembled WGS sequence"/>
</dbReference>
<evidence type="ECO:0000256" key="8">
    <source>
        <dbReference type="SAM" id="MobiDB-lite"/>
    </source>
</evidence>
<proteinExistence type="inferred from homology"/>
<feature type="transmembrane region" description="Helical" evidence="9">
    <location>
        <begin position="600"/>
        <end position="623"/>
    </location>
</feature>
<evidence type="ECO:0000313" key="10">
    <source>
        <dbReference type="EMBL" id="CAC5361965.1"/>
    </source>
</evidence>